<dbReference type="InterPro" id="IPR041796">
    <property type="entry name" value="Mre11_N"/>
</dbReference>
<organism evidence="3 4">
    <name type="scientific">candidate division WOR_3 bacterium SM23_42</name>
    <dbReference type="NCBI Taxonomy" id="1703779"/>
    <lineage>
        <taxon>Bacteria</taxon>
        <taxon>Bacteria division WOR-3</taxon>
    </lineage>
</organism>
<comment type="caution">
    <text evidence="3">The sequence shown here is derived from an EMBL/GenBank/DDBJ whole genome shotgun (WGS) entry which is preliminary data.</text>
</comment>
<dbReference type="SUPFAM" id="SSF56300">
    <property type="entry name" value="Metallo-dependent phosphatases"/>
    <property type="match status" value="1"/>
</dbReference>
<sequence length="346" mass="40361">MKLLHTADVHLKKDDKKRLEIFEWMLDKAGEMKVDCFVIAGDLFESDTDATQLRQTVRKMFESVKCTFLIIPGNHDLHSFGPNYDYGENVVQLTEEPFHFIERDGVRICGVPYQEKKFSDCIRNIPKDIDILIAHGTLYDQSFIFSVLEDIETEYMPIYPTHLDGIARYVALGHLHSRNIELQYGGTQVVYPGSPSAIDTKCVDARYFHLIDVDGSDLKVSKCLVDIAPHWVERDFFVFPDVENEMIIKIESFLAETDDSTTMPSIVVRGYTAASEKEFKYRVQSMYTQYCKRFQDSRIEIDTQSWDMIMKNRMVQRFMSKTQELDDRLRTKVFEITFPIFDKVLR</sequence>
<dbReference type="GO" id="GO:0016787">
    <property type="term" value="F:hydrolase activity"/>
    <property type="evidence" value="ECO:0007669"/>
    <property type="project" value="UniProtKB-KW"/>
</dbReference>
<dbReference type="CDD" id="cd00840">
    <property type="entry name" value="MPP_Mre11_N"/>
    <property type="match status" value="1"/>
</dbReference>
<keyword evidence="1" id="KW-0378">Hydrolase</keyword>
<dbReference type="EMBL" id="LJUJ01000017">
    <property type="protein sequence ID" value="KPK63198.1"/>
    <property type="molecule type" value="Genomic_DNA"/>
</dbReference>
<reference evidence="3 4" key="1">
    <citation type="journal article" date="2015" name="Microbiome">
        <title>Genomic resolution of linkages in carbon, nitrogen, and sulfur cycling among widespread estuary sediment bacteria.</title>
        <authorList>
            <person name="Baker B.J."/>
            <person name="Lazar C.S."/>
            <person name="Teske A.P."/>
            <person name="Dick G.J."/>
        </authorList>
    </citation>
    <scope>NUCLEOTIDE SEQUENCE [LARGE SCALE GENOMIC DNA]</scope>
    <source>
        <strain evidence="3">SM23_42</strain>
    </source>
</reference>
<name>A0A0S8FRN4_UNCW3</name>
<dbReference type="InterPro" id="IPR004843">
    <property type="entry name" value="Calcineurin-like_PHP"/>
</dbReference>
<evidence type="ECO:0000313" key="3">
    <source>
        <dbReference type="EMBL" id="KPK63198.1"/>
    </source>
</evidence>
<dbReference type="AlphaFoldDB" id="A0A0S8FRN4"/>
<evidence type="ECO:0000313" key="4">
    <source>
        <dbReference type="Proteomes" id="UP000051373"/>
    </source>
</evidence>
<protein>
    <recommendedName>
        <fullName evidence="2">Calcineurin-like phosphoesterase domain-containing protein</fullName>
    </recommendedName>
</protein>
<dbReference type="Proteomes" id="UP000051373">
    <property type="component" value="Unassembled WGS sequence"/>
</dbReference>
<accession>A0A0S8FRN4</accession>
<dbReference type="InterPro" id="IPR050535">
    <property type="entry name" value="DNA_Repair-Maintenance_Comp"/>
</dbReference>
<dbReference type="InterPro" id="IPR029052">
    <property type="entry name" value="Metallo-depent_PP-like"/>
</dbReference>
<evidence type="ECO:0000259" key="2">
    <source>
        <dbReference type="Pfam" id="PF00149"/>
    </source>
</evidence>
<gene>
    <name evidence="3" type="ORF">AMJ83_08120</name>
</gene>
<dbReference type="Gene3D" id="3.60.21.10">
    <property type="match status" value="1"/>
</dbReference>
<dbReference type="PANTHER" id="PTHR30337">
    <property type="entry name" value="COMPONENT OF ATP-DEPENDENT DSDNA EXONUCLEASE"/>
    <property type="match status" value="1"/>
</dbReference>
<dbReference type="Pfam" id="PF00149">
    <property type="entry name" value="Metallophos"/>
    <property type="match status" value="1"/>
</dbReference>
<proteinExistence type="predicted"/>
<feature type="domain" description="Calcineurin-like phosphoesterase" evidence="2">
    <location>
        <begin position="1"/>
        <end position="176"/>
    </location>
</feature>
<evidence type="ECO:0000256" key="1">
    <source>
        <dbReference type="ARBA" id="ARBA00022801"/>
    </source>
</evidence>
<dbReference type="STRING" id="1703779.AMJ83_08120"/>